<evidence type="ECO:0000313" key="4">
    <source>
        <dbReference type="EMBL" id="KAF2431995.1"/>
    </source>
</evidence>
<feature type="chain" id="PRO_5040148276" evidence="3">
    <location>
        <begin position="24"/>
        <end position="349"/>
    </location>
</feature>
<dbReference type="EMBL" id="MU007028">
    <property type="protein sequence ID" value="KAF2431995.1"/>
    <property type="molecule type" value="Genomic_DNA"/>
</dbReference>
<feature type="compositionally biased region" description="Polar residues" evidence="1">
    <location>
        <begin position="324"/>
        <end position="336"/>
    </location>
</feature>
<name>A0A9P4NTN7_9PEZI</name>
<gene>
    <name evidence="4" type="ORF">EJ08DRAFT_732751</name>
</gene>
<accession>A0A9P4NTN7</accession>
<feature type="region of interest" description="Disordered" evidence="1">
    <location>
        <begin position="305"/>
        <end position="349"/>
    </location>
</feature>
<keyword evidence="3" id="KW-0732">Signal</keyword>
<keyword evidence="5" id="KW-1185">Reference proteome</keyword>
<evidence type="ECO:0000256" key="1">
    <source>
        <dbReference type="SAM" id="MobiDB-lite"/>
    </source>
</evidence>
<evidence type="ECO:0000313" key="5">
    <source>
        <dbReference type="Proteomes" id="UP000800235"/>
    </source>
</evidence>
<dbReference type="Proteomes" id="UP000800235">
    <property type="component" value="Unassembled WGS sequence"/>
</dbReference>
<sequence length="349" mass="36996">MRFISSSALWVLVSLSLVYQTTAGPVVQRDGTTSATTPTTAATAALLETSVSGKATTLEVAVPSETTGTSTGTKKTTAAVATATSTSTSSTSSSGSATGVNAPASSFLSCNRPSGTVICSPNNNTNVTVGDTYYVTWDPARFEVNTTITIVLNYGNDSTHRAAWTSEGQPKEKGFVTVQMDKKWLQDSSNNTLEFGLISYVTAGSHTRDALEGPTIFLTSKGPSHFKPPPHTKMPDKLSLLIGLPLGLGALLFVLIGLFFGMRKQRQIGVGSVMGRGKKGYGVGKSRRQRVGKEGAIRLEEREVLQTRVPPLGSGHAREESLGSLVSDNEGKQGNNAFRDEMKKQRTGR</sequence>
<organism evidence="4 5">
    <name type="scientific">Tothia fuscella</name>
    <dbReference type="NCBI Taxonomy" id="1048955"/>
    <lineage>
        <taxon>Eukaryota</taxon>
        <taxon>Fungi</taxon>
        <taxon>Dikarya</taxon>
        <taxon>Ascomycota</taxon>
        <taxon>Pezizomycotina</taxon>
        <taxon>Dothideomycetes</taxon>
        <taxon>Pleosporomycetidae</taxon>
        <taxon>Venturiales</taxon>
        <taxon>Cylindrosympodiaceae</taxon>
        <taxon>Tothia</taxon>
    </lineage>
</organism>
<dbReference type="InterPro" id="IPR028000">
    <property type="entry name" value="Pma1"/>
</dbReference>
<feature type="transmembrane region" description="Helical" evidence="2">
    <location>
        <begin position="238"/>
        <end position="260"/>
    </location>
</feature>
<feature type="signal peptide" evidence="3">
    <location>
        <begin position="1"/>
        <end position="23"/>
    </location>
</feature>
<proteinExistence type="predicted"/>
<dbReference type="OrthoDB" id="4084551at2759"/>
<protein>
    <submittedName>
        <fullName evidence="4">Uncharacterized protein</fullName>
    </submittedName>
</protein>
<evidence type="ECO:0000256" key="2">
    <source>
        <dbReference type="SAM" id="Phobius"/>
    </source>
</evidence>
<keyword evidence="2" id="KW-0812">Transmembrane</keyword>
<feature type="region of interest" description="Disordered" evidence="1">
    <location>
        <begin position="62"/>
        <end position="100"/>
    </location>
</feature>
<dbReference type="Pfam" id="PF14610">
    <property type="entry name" value="Psg1"/>
    <property type="match status" value="1"/>
</dbReference>
<reference evidence="4" key="1">
    <citation type="journal article" date="2020" name="Stud. Mycol.">
        <title>101 Dothideomycetes genomes: a test case for predicting lifestyles and emergence of pathogens.</title>
        <authorList>
            <person name="Haridas S."/>
            <person name="Albert R."/>
            <person name="Binder M."/>
            <person name="Bloem J."/>
            <person name="Labutti K."/>
            <person name="Salamov A."/>
            <person name="Andreopoulos B."/>
            <person name="Baker S."/>
            <person name="Barry K."/>
            <person name="Bills G."/>
            <person name="Bluhm B."/>
            <person name="Cannon C."/>
            <person name="Castanera R."/>
            <person name="Culley D."/>
            <person name="Daum C."/>
            <person name="Ezra D."/>
            <person name="Gonzalez J."/>
            <person name="Henrissat B."/>
            <person name="Kuo A."/>
            <person name="Liang C."/>
            <person name="Lipzen A."/>
            <person name="Lutzoni F."/>
            <person name="Magnuson J."/>
            <person name="Mondo S."/>
            <person name="Nolan M."/>
            <person name="Ohm R."/>
            <person name="Pangilinan J."/>
            <person name="Park H.-J."/>
            <person name="Ramirez L."/>
            <person name="Alfaro M."/>
            <person name="Sun H."/>
            <person name="Tritt A."/>
            <person name="Yoshinaga Y."/>
            <person name="Zwiers L.-H."/>
            <person name="Turgeon B."/>
            <person name="Goodwin S."/>
            <person name="Spatafora J."/>
            <person name="Crous P."/>
            <person name="Grigoriev I."/>
        </authorList>
    </citation>
    <scope>NUCLEOTIDE SEQUENCE</scope>
    <source>
        <strain evidence="4">CBS 130266</strain>
    </source>
</reference>
<feature type="compositionally biased region" description="Basic and acidic residues" evidence="1">
    <location>
        <begin position="338"/>
        <end position="349"/>
    </location>
</feature>
<evidence type="ECO:0000256" key="3">
    <source>
        <dbReference type="SAM" id="SignalP"/>
    </source>
</evidence>
<keyword evidence="2" id="KW-0472">Membrane</keyword>
<comment type="caution">
    <text evidence="4">The sequence shown here is derived from an EMBL/GenBank/DDBJ whole genome shotgun (WGS) entry which is preliminary data.</text>
</comment>
<keyword evidence="2" id="KW-1133">Transmembrane helix</keyword>
<feature type="compositionally biased region" description="Low complexity" evidence="1">
    <location>
        <begin position="66"/>
        <end position="100"/>
    </location>
</feature>
<dbReference type="AlphaFoldDB" id="A0A9P4NTN7"/>